<comment type="similarity">
    <text evidence="2">Belongs to the potassium channel KCNE family.</text>
</comment>
<dbReference type="Proteomes" id="UP001497482">
    <property type="component" value="Chromosome 10"/>
</dbReference>
<keyword evidence="9" id="KW-1185">Reference proteome</keyword>
<proteinExistence type="inferred from homology"/>
<evidence type="ECO:0008006" key="10">
    <source>
        <dbReference type="Google" id="ProtNLM"/>
    </source>
</evidence>
<feature type="transmembrane region" description="Helical" evidence="7">
    <location>
        <begin position="20"/>
        <end position="43"/>
    </location>
</feature>
<dbReference type="GO" id="GO:0097623">
    <property type="term" value="P:potassium ion export across plasma membrane"/>
    <property type="evidence" value="ECO:0007669"/>
    <property type="project" value="TreeGrafter"/>
</dbReference>
<dbReference type="AlphaFoldDB" id="A0AAV2J4T4"/>
<name>A0AAV2J4T4_KNICA</name>
<reference evidence="8 9" key="1">
    <citation type="submission" date="2024-04" db="EMBL/GenBank/DDBJ databases">
        <authorList>
            <person name="Waldvogel A.-M."/>
            <person name="Schoenle A."/>
        </authorList>
    </citation>
    <scope>NUCLEOTIDE SEQUENCE [LARGE SCALE GENOMIC DNA]</scope>
</reference>
<dbReference type="Pfam" id="PF02060">
    <property type="entry name" value="ISK_Channel"/>
    <property type="match status" value="1"/>
</dbReference>
<evidence type="ECO:0000256" key="4">
    <source>
        <dbReference type="ARBA" id="ARBA00022989"/>
    </source>
</evidence>
<gene>
    <name evidence="8" type="ORF">KC01_LOCUS3647</name>
</gene>
<evidence type="ECO:0000256" key="7">
    <source>
        <dbReference type="SAM" id="Phobius"/>
    </source>
</evidence>
<dbReference type="PANTHER" id="PTHR15282:SF9">
    <property type="entry name" value="POTASSIUM VOLTAGE-GATED CHANNEL SUBFAMILY E MEMBER 4"/>
    <property type="match status" value="1"/>
</dbReference>
<keyword evidence="4 7" id="KW-1133">Transmembrane helix</keyword>
<dbReference type="GO" id="GO:0044325">
    <property type="term" value="F:transmembrane transporter binding"/>
    <property type="evidence" value="ECO:0007669"/>
    <property type="project" value="TreeGrafter"/>
</dbReference>
<evidence type="ECO:0000256" key="5">
    <source>
        <dbReference type="ARBA" id="ARBA00023136"/>
    </source>
</evidence>
<dbReference type="InterPro" id="IPR000369">
    <property type="entry name" value="K_chnl_KCNE"/>
</dbReference>
<evidence type="ECO:0000313" key="8">
    <source>
        <dbReference type="EMBL" id="CAL1571541.1"/>
    </source>
</evidence>
<keyword evidence="5 7" id="KW-0472">Membrane</keyword>
<keyword evidence="3 7" id="KW-0812">Transmembrane</keyword>
<comment type="subcellular location">
    <subcellularLocation>
        <location evidence="1">Membrane</location>
        <topology evidence="1">Single-pass membrane protein</topology>
    </subcellularLocation>
</comment>
<dbReference type="GO" id="GO:0060307">
    <property type="term" value="P:regulation of ventricular cardiac muscle cell membrane repolarization"/>
    <property type="evidence" value="ECO:0007669"/>
    <property type="project" value="TreeGrafter"/>
</dbReference>
<evidence type="ECO:0000256" key="1">
    <source>
        <dbReference type="ARBA" id="ARBA00004167"/>
    </source>
</evidence>
<evidence type="ECO:0000256" key="3">
    <source>
        <dbReference type="ARBA" id="ARBA00022692"/>
    </source>
</evidence>
<feature type="region of interest" description="Disordered" evidence="6">
    <location>
        <begin position="134"/>
        <end position="159"/>
    </location>
</feature>
<accession>A0AAV2J4T4</accession>
<dbReference type="GO" id="GO:0008076">
    <property type="term" value="C:voltage-gated potassium channel complex"/>
    <property type="evidence" value="ECO:0007669"/>
    <property type="project" value="TreeGrafter"/>
</dbReference>
<organism evidence="8 9">
    <name type="scientific">Knipowitschia caucasica</name>
    <name type="common">Caucasian dwarf goby</name>
    <name type="synonym">Pomatoschistus caucasicus</name>
    <dbReference type="NCBI Taxonomy" id="637954"/>
    <lineage>
        <taxon>Eukaryota</taxon>
        <taxon>Metazoa</taxon>
        <taxon>Chordata</taxon>
        <taxon>Craniata</taxon>
        <taxon>Vertebrata</taxon>
        <taxon>Euteleostomi</taxon>
        <taxon>Actinopterygii</taxon>
        <taxon>Neopterygii</taxon>
        <taxon>Teleostei</taxon>
        <taxon>Neoteleostei</taxon>
        <taxon>Acanthomorphata</taxon>
        <taxon>Gobiaria</taxon>
        <taxon>Gobiiformes</taxon>
        <taxon>Gobioidei</taxon>
        <taxon>Gobiidae</taxon>
        <taxon>Gobiinae</taxon>
        <taxon>Knipowitschia</taxon>
    </lineage>
</organism>
<protein>
    <recommendedName>
        <fullName evidence="10">Potassium voltage-gated channel, Isk-related family, member 4</fullName>
    </recommendedName>
</protein>
<sequence length="159" mass="17203">MDNSTSTQPSRHSATSDGNASLYILIVISFYGFFLCVLLLGYIRSKRREKSRTNIFTKLVHDNEKREWGAMPKKSSLSHTPSGSVPTLPFCSSHSGHLEMLGVHGAFTLNPLACAQCAEQSSVSSLCSSSSDARVTIEEEQQEEAEDQGSRRSGGGDSG</sequence>
<dbReference type="GO" id="GO:0015459">
    <property type="term" value="F:potassium channel regulator activity"/>
    <property type="evidence" value="ECO:0007669"/>
    <property type="project" value="TreeGrafter"/>
</dbReference>
<dbReference type="PANTHER" id="PTHR15282">
    <property type="entry name" value="POTASSIUM VOLTAGE-GATED CHANNEL SUBFAMILY E MEMBER 1, 3"/>
    <property type="match status" value="1"/>
</dbReference>
<dbReference type="GO" id="GO:0086091">
    <property type="term" value="P:regulation of heart rate by cardiac conduction"/>
    <property type="evidence" value="ECO:0007669"/>
    <property type="project" value="TreeGrafter"/>
</dbReference>
<dbReference type="GO" id="GO:0005251">
    <property type="term" value="F:delayed rectifier potassium channel activity"/>
    <property type="evidence" value="ECO:0007669"/>
    <property type="project" value="TreeGrafter"/>
</dbReference>
<dbReference type="GO" id="GO:1902282">
    <property type="term" value="F:voltage-gated potassium channel activity involved in ventricular cardiac muscle cell action potential repolarization"/>
    <property type="evidence" value="ECO:0007669"/>
    <property type="project" value="TreeGrafter"/>
</dbReference>
<feature type="compositionally biased region" description="Acidic residues" evidence="6">
    <location>
        <begin position="138"/>
        <end position="147"/>
    </location>
</feature>
<evidence type="ECO:0000313" key="9">
    <source>
        <dbReference type="Proteomes" id="UP001497482"/>
    </source>
</evidence>
<dbReference type="EMBL" id="OZ035832">
    <property type="protein sequence ID" value="CAL1571541.1"/>
    <property type="molecule type" value="Genomic_DNA"/>
</dbReference>
<evidence type="ECO:0000256" key="6">
    <source>
        <dbReference type="SAM" id="MobiDB-lite"/>
    </source>
</evidence>
<evidence type="ECO:0000256" key="2">
    <source>
        <dbReference type="ARBA" id="ARBA00005688"/>
    </source>
</evidence>